<dbReference type="EMBL" id="BK015488">
    <property type="protein sequence ID" value="DAE09492.1"/>
    <property type="molecule type" value="Genomic_DNA"/>
</dbReference>
<name>A0A8S5PTB8_9CAUD</name>
<accession>A0A8S5PTB8</accession>
<proteinExistence type="predicted"/>
<reference evidence="1" key="1">
    <citation type="journal article" date="2021" name="Proc. Natl. Acad. Sci. U.S.A.">
        <title>A Catalog of Tens of Thousands of Viruses from Human Metagenomes Reveals Hidden Associations with Chronic Diseases.</title>
        <authorList>
            <person name="Tisza M.J."/>
            <person name="Buck C.B."/>
        </authorList>
    </citation>
    <scope>NUCLEOTIDE SEQUENCE</scope>
    <source>
        <strain evidence="1">Ct96x5</strain>
    </source>
</reference>
<sequence>MSRKVKLNYKESRPLRNGRSFMFVGGFHYG</sequence>
<organism evidence="1">
    <name type="scientific">Siphoviridae sp. ct96x5</name>
    <dbReference type="NCBI Taxonomy" id="2825367"/>
    <lineage>
        <taxon>Viruses</taxon>
        <taxon>Duplodnaviria</taxon>
        <taxon>Heunggongvirae</taxon>
        <taxon>Uroviricota</taxon>
        <taxon>Caudoviricetes</taxon>
    </lineage>
</organism>
<evidence type="ECO:0000313" key="1">
    <source>
        <dbReference type="EMBL" id="DAE09492.1"/>
    </source>
</evidence>
<protein>
    <submittedName>
        <fullName evidence="1">Uncharacterized protein</fullName>
    </submittedName>
</protein>